<evidence type="ECO:0000256" key="5">
    <source>
        <dbReference type="ARBA" id="ARBA00023242"/>
    </source>
</evidence>
<comment type="subcellular location">
    <subcellularLocation>
        <location evidence="1 6">Nucleus</location>
    </subcellularLocation>
</comment>
<keyword evidence="2 6" id="KW-0678">Repressor</keyword>
<dbReference type="GO" id="GO:0045892">
    <property type="term" value="P:negative regulation of DNA-templated transcription"/>
    <property type="evidence" value="ECO:0007669"/>
    <property type="project" value="UniProtKB-UniRule"/>
</dbReference>
<keyword evidence="4 6" id="KW-0804">Transcription</keyword>
<reference evidence="8" key="1">
    <citation type="submission" date="2019-10" db="EMBL/GenBank/DDBJ databases">
        <authorList>
            <person name="Zhang R."/>
            <person name="Pan Y."/>
            <person name="Wang J."/>
            <person name="Ma R."/>
            <person name="Yu S."/>
        </authorList>
    </citation>
    <scope>NUCLEOTIDE SEQUENCE</scope>
    <source>
        <strain evidence="8">LA-IB0</strain>
        <tissue evidence="8">Leaf</tissue>
    </source>
</reference>
<dbReference type="Proteomes" id="UP000826271">
    <property type="component" value="Unassembled WGS sequence"/>
</dbReference>
<dbReference type="GO" id="GO:0005634">
    <property type="term" value="C:nucleus"/>
    <property type="evidence" value="ECO:0007669"/>
    <property type="project" value="UniProtKB-SubCell"/>
</dbReference>
<organism evidence="8 9">
    <name type="scientific">Buddleja alternifolia</name>
    <dbReference type="NCBI Taxonomy" id="168488"/>
    <lineage>
        <taxon>Eukaryota</taxon>
        <taxon>Viridiplantae</taxon>
        <taxon>Streptophyta</taxon>
        <taxon>Embryophyta</taxon>
        <taxon>Tracheophyta</taxon>
        <taxon>Spermatophyta</taxon>
        <taxon>Magnoliopsida</taxon>
        <taxon>eudicotyledons</taxon>
        <taxon>Gunneridae</taxon>
        <taxon>Pentapetalae</taxon>
        <taxon>asterids</taxon>
        <taxon>lamiids</taxon>
        <taxon>Lamiales</taxon>
        <taxon>Scrophulariaceae</taxon>
        <taxon>Buddlejeae</taxon>
        <taxon>Buddleja</taxon>
    </lineage>
</organism>
<evidence type="ECO:0000256" key="2">
    <source>
        <dbReference type="ARBA" id="ARBA00022491"/>
    </source>
</evidence>
<evidence type="ECO:0000256" key="4">
    <source>
        <dbReference type="ARBA" id="ARBA00023163"/>
    </source>
</evidence>
<feature type="domain" description="OVATE" evidence="7">
    <location>
        <begin position="298"/>
        <end position="357"/>
    </location>
</feature>
<dbReference type="AlphaFoldDB" id="A0AAV6WF87"/>
<dbReference type="InterPro" id="IPR006458">
    <property type="entry name" value="Ovate_C"/>
</dbReference>
<evidence type="ECO:0000256" key="3">
    <source>
        <dbReference type="ARBA" id="ARBA00023015"/>
    </source>
</evidence>
<evidence type="ECO:0000313" key="9">
    <source>
        <dbReference type="Proteomes" id="UP000826271"/>
    </source>
</evidence>
<dbReference type="Pfam" id="PF04844">
    <property type="entry name" value="Ovate"/>
    <property type="match status" value="1"/>
</dbReference>
<name>A0AAV6WF87_9LAMI</name>
<dbReference type="InterPro" id="IPR038933">
    <property type="entry name" value="Ovate"/>
</dbReference>
<sequence>MKFGRKKSSLTSDHTSIITRVFRVSWLSKLKKKEVDGENDSTKKQQRCKLDFATPNSSLASGWKQGRFYSMDDDDDAYWRISFGEERIEGRRSTGGIKINPVWYDHEDEFQCRKRDECRNFNDMVMDVKRMKEKQRIVRESGGFGIRSKAVNDRRKQRMRRKQSDEVVSKSLEKDVFAIESDDLVRLRDEFWNLDVSNSRDQHKISPNFCRSSVNEDDVFDSNKGNEMKIKTESRSLNRESRSRKAKQMSRVKTYSPRAECKIRAIEEMKKAKMKLKKMNEMKEQVMECDAVFGSFAVAKSSFNPERDFRDSMVEMIRERGIRRPEELEELLACYLTLNGDEYHGVIIKVFREVWFKLNGACLDPQIQNSHVFYN</sequence>
<evidence type="ECO:0000313" key="8">
    <source>
        <dbReference type="EMBL" id="KAG8365573.1"/>
    </source>
</evidence>
<keyword evidence="5 6" id="KW-0539">Nucleus</keyword>
<keyword evidence="3 6" id="KW-0805">Transcription regulation</keyword>
<dbReference type="NCBIfam" id="TIGR01568">
    <property type="entry name" value="A_thal_3678"/>
    <property type="match status" value="1"/>
</dbReference>
<keyword evidence="9" id="KW-1185">Reference proteome</keyword>
<dbReference type="PROSITE" id="PS51754">
    <property type="entry name" value="OVATE"/>
    <property type="match status" value="1"/>
</dbReference>
<dbReference type="EMBL" id="WHWC01000018">
    <property type="protein sequence ID" value="KAG8365573.1"/>
    <property type="molecule type" value="Genomic_DNA"/>
</dbReference>
<gene>
    <name evidence="8" type="ORF">BUALT_Bualt18G0119500</name>
</gene>
<accession>A0AAV6WF87</accession>
<dbReference type="PANTHER" id="PTHR33057">
    <property type="entry name" value="TRANSCRIPTION REPRESSOR OFP7-RELATED"/>
    <property type="match status" value="1"/>
</dbReference>
<evidence type="ECO:0000259" key="7">
    <source>
        <dbReference type="PROSITE" id="PS51754"/>
    </source>
</evidence>
<comment type="function">
    <text evidence="6">Transcriptional repressor that regulates multiple aspects of plant growth and development.</text>
</comment>
<evidence type="ECO:0000256" key="6">
    <source>
        <dbReference type="RuleBase" id="RU367028"/>
    </source>
</evidence>
<dbReference type="PANTHER" id="PTHR33057:SF82">
    <property type="entry name" value="TRANSCRIPTION REPRESSOR OFP5"/>
    <property type="match status" value="1"/>
</dbReference>
<protein>
    <recommendedName>
        <fullName evidence="6">Transcription repressor</fullName>
    </recommendedName>
    <alternativeName>
        <fullName evidence="6">Ovate family protein</fullName>
    </alternativeName>
</protein>
<evidence type="ECO:0000256" key="1">
    <source>
        <dbReference type="ARBA" id="ARBA00004123"/>
    </source>
</evidence>
<comment type="caution">
    <text evidence="8">The sequence shown here is derived from an EMBL/GenBank/DDBJ whole genome shotgun (WGS) entry which is preliminary data.</text>
</comment>
<proteinExistence type="predicted"/>